<evidence type="ECO:0000313" key="4">
    <source>
        <dbReference type="Proteomes" id="UP001152797"/>
    </source>
</evidence>
<sequence length="825" mass="91020">MPKRPSGGGQPKQNDNLVQSKKTLDVFLTDRLANEEHATKFYTWIGSEFPPAHGTTYATEADLLQEGNSLHLRPFQLPFRIDYGLRGTSDAEDQHALCQLILLNGFQTDPNRPGVEKLVGCAVQSQWLYTPASKITSADLSEPTLASPGKLFLVKGWNRCLCALGILYCCYDTGLLLQEGTVYATVVKSDSNLVVNTNRGVTLGGSLRRRPNAFNLLHQLEFLERSGMTQEMSVKSLEAHESVSAFAQAYSLGEKESAAAVNLLKHIPTNIKEALTELVRFELRHADSDILQMLETSVPPADVERVSIFLQPLKKYQSEVEKQTNLRAELSSQLLNTTWQQTELQCANDLAKLAEWSQQFEMYASKQAALDYKHINDRFHKGKSIVDQFMSEKHQLVRVPSLVLAHASIVQLQAKMGTNALTILVGDCTLWPTRCLIRKCPDGFLLAFAAVAQQRGKAGYSEAQSMDTFEIALNFSDPQHQGDRRKKSQQCLAGISGSHANPAFGRGKALLGSLSGIERSRVSELSNPDPDKPLAPNFRVQQRGIPATRKILLKLLEGMNDHQGQKVLVVDMISSRIPDMVNQKFAATHADAIKKLEETISQETQIQSVIRRLESNASAAAGGSRTMASPQWDNDPPVNWQEGCATIAREPGLNVALTTLGSLWILNRGNSEIELPAGELFGFNTDQHGSLTGSIPWHVPHDKLIVAVVPTAATSEKRICTVADAICDVTRTRGITEIRLTDHALAAKVKVMPDGSQLALSYRYTVQADQKINAFKPRELQGDDNKLHLRAALFGSLWCNKLNQLPNAPHVGIVWEAHGLYAEFT</sequence>
<evidence type="ECO:0000256" key="1">
    <source>
        <dbReference type="SAM" id="MobiDB-lite"/>
    </source>
</evidence>
<feature type="compositionally biased region" description="Polar residues" evidence="1">
    <location>
        <begin position="11"/>
        <end position="20"/>
    </location>
</feature>
<reference evidence="2" key="1">
    <citation type="submission" date="2022-10" db="EMBL/GenBank/DDBJ databases">
        <authorList>
            <person name="Chen Y."/>
            <person name="Dougan E. K."/>
            <person name="Chan C."/>
            <person name="Rhodes N."/>
            <person name="Thang M."/>
        </authorList>
    </citation>
    <scope>NUCLEOTIDE SEQUENCE</scope>
</reference>
<dbReference type="Proteomes" id="UP001152797">
    <property type="component" value="Unassembled WGS sequence"/>
</dbReference>
<feature type="region of interest" description="Disordered" evidence="1">
    <location>
        <begin position="1"/>
        <end position="20"/>
    </location>
</feature>
<accession>A0A9P1D5K1</accession>
<protein>
    <submittedName>
        <fullName evidence="2">Uncharacterized protein</fullName>
    </submittedName>
</protein>
<dbReference type="AlphaFoldDB" id="A0A9P1D5K1"/>
<dbReference type="EMBL" id="CAMXCT020003406">
    <property type="protein sequence ID" value="CAL1157683.1"/>
    <property type="molecule type" value="Genomic_DNA"/>
</dbReference>
<organism evidence="2">
    <name type="scientific">Cladocopium goreaui</name>
    <dbReference type="NCBI Taxonomy" id="2562237"/>
    <lineage>
        <taxon>Eukaryota</taxon>
        <taxon>Sar</taxon>
        <taxon>Alveolata</taxon>
        <taxon>Dinophyceae</taxon>
        <taxon>Suessiales</taxon>
        <taxon>Symbiodiniaceae</taxon>
        <taxon>Cladocopium</taxon>
    </lineage>
</organism>
<name>A0A9P1D5K1_9DINO</name>
<comment type="caution">
    <text evidence="2">The sequence shown here is derived from an EMBL/GenBank/DDBJ whole genome shotgun (WGS) entry which is preliminary data.</text>
</comment>
<keyword evidence="4" id="KW-1185">Reference proteome</keyword>
<evidence type="ECO:0000313" key="2">
    <source>
        <dbReference type="EMBL" id="CAI4004308.1"/>
    </source>
</evidence>
<reference evidence="3 4" key="2">
    <citation type="submission" date="2024-05" db="EMBL/GenBank/DDBJ databases">
        <authorList>
            <person name="Chen Y."/>
            <person name="Shah S."/>
            <person name="Dougan E. K."/>
            <person name="Thang M."/>
            <person name="Chan C."/>
        </authorList>
    </citation>
    <scope>NUCLEOTIDE SEQUENCE [LARGE SCALE GENOMIC DNA]</scope>
</reference>
<dbReference type="EMBL" id="CAMXCT010003406">
    <property type="protein sequence ID" value="CAI4004308.1"/>
    <property type="molecule type" value="Genomic_DNA"/>
</dbReference>
<evidence type="ECO:0000313" key="3">
    <source>
        <dbReference type="EMBL" id="CAL4791620.1"/>
    </source>
</evidence>
<proteinExistence type="predicted"/>
<feature type="compositionally biased region" description="Gly residues" evidence="1">
    <location>
        <begin position="1"/>
        <end position="10"/>
    </location>
</feature>
<gene>
    <name evidence="2" type="ORF">C1SCF055_LOCUS30104</name>
</gene>
<dbReference type="EMBL" id="CAMXCT030003406">
    <property type="protein sequence ID" value="CAL4791620.1"/>
    <property type="molecule type" value="Genomic_DNA"/>
</dbReference>